<organism evidence="4 5">
    <name type="scientific">Trypanosoma vivax (strain Y486)</name>
    <dbReference type="NCBI Taxonomy" id="1055687"/>
    <lineage>
        <taxon>Eukaryota</taxon>
        <taxon>Discoba</taxon>
        <taxon>Euglenozoa</taxon>
        <taxon>Kinetoplastea</taxon>
        <taxon>Metakinetoplastina</taxon>
        <taxon>Trypanosomatida</taxon>
        <taxon>Trypanosomatidae</taxon>
        <taxon>Trypanosoma</taxon>
        <taxon>Duttonella</taxon>
    </lineage>
</organism>
<feature type="compositionally biased region" description="Polar residues" evidence="2">
    <location>
        <begin position="396"/>
        <end position="408"/>
    </location>
</feature>
<keyword evidence="5" id="KW-1185">Reference proteome</keyword>
<dbReference type="AlphaFoldDB" id="F9WMC8"/>
<dbReference type="Proteomes" id="UP000009027">
    <property type="component" value="Unassembled WGS sequence"/>
</dbReference>
<feature type="chain" id="PRO_5003389328" description="Variant surface glycoprotein (VSG)" evidence="3">
    <location>
        <begin position="20"/>
        <end position="431"/>
    </location>
</feature>
<dbReference type="VEuPathDB" id="TriTrypDB:TvY486_0013890"/>
<gene>
    <name evidence="4" type="ORF">TvY486_0013890</name>
</gene>
<keyword evidence="3" id="KW-0732">Signal</keyword>
<dbReference type="EMBL" id="CAEX01001657">
    <property type="protein sequence ID" value="CCD18681.1"/>
    <property type="molecule type" value="Genomic_DNA"/>
</dbReference>
<name>F9WMC8_TRYVY</name>
<accession>F9WMC8</accession>
<sequence length="431" mass="45179">MHLLVAVAAFALLTSSASGVDNKGLQFDDAKAACEVAAVLEAMAVAATMAAEEAATTGEAARAWGKTAAEVAAATGNTTVLDHVPAPWEVAEKVENVRRDATHITAEAGTQAQRVKDFIQLFAQYSGGDGTSTNAKLCIGKTTRDAGSDTMSGTMDGAEYIYARLGCTRSPENINASARRLLNDATLQALDENGTPLRSGEKMAAQLAVPTFTLSTGVAVGDDSKGCAGTVMRGKNGKKPAGVIELATNKARQVDWAGIWRMTPAGDSTHSASGSGGNVNTAFSTIDGAQDRLNTLADRMARMREARKALTKLCTESSKSMPPTAGQARNICTKPTTQDTETLKQAYATQPRPTETSTGETRLGETKHANSRTEKATSAASTHCPDGTKWDETSKQCRANKTPSDSTRNLNTLRTAASLFLAAASSTMHLR</sequence>
<feature type="coiled-coil region" evidence="1">
    <location>
        <begin position="286"/>
        <end position="313"/>
    </location>
</feature>
<evidence type="ECO:0008006" key="6">
    <source>
        <dbReference type="Google" id="ProtNLM"/>
    </source>
</evidence>
<feature type="region of interest" description="Disordered" evidence="2">
    <location>
        <begin position="315"/>
        <end position="408"/>
    </location>
</feature>
<evidence type="ECO:0000256" key="1">
    <source>
        <dbReference type="SAM" id="Coils"/>
    </source>
</evidence>
<reference evidence="4 5" key="1">
    <citation type="journal article" date="2012" name="Proc. Natl. Acad. Sci. U.S.A.">
        <title>Antigenic diversity is generated by distinct evolutionary mechanisms in African trypanosome species.</title>
        <authorList>
            <person name="Jackson A.P."/>
            <person name="Berry A."/>
            <person name="Aslett M."/>
            <person name="Allison H.C."/>
            <person name="Burton P."/>
            <person name="Vavrova-Anderson J."/>
            <person name="Brown R."/>
            <person name="Browne H."/>
            <person name="Corton N."/>
            <person name="Hauser H."/>
            <person name="Gamble J."/>
            <person name="Gilderthorp R."/>
            <person name="Marcello L."/>
            <person name="McQuillan J."/>
            <person name="Otto T.D."/>
            <person name="Quail M.A."/>
            <person name="Sanders M.J."/>
            <person name="van Tonder A."/>
            <person name="Ginger M.L."/>
            <person name="Field M.C."/>
            <person name="Barry J.D."/>
            <person name="Hertz-Fowler C."/>
            <person name="Berriman M."/>
        </authorList>
    </citation>
    <scope>NUCLEOTIDE SEQUENCE</scope>
    <source>
        <strain evidence="4 5">Y486</strain>
    </source>
</reference>
<evidence type="ECO:0000313" key="5">
    <source>
        <dbReference type="Proteomes" id="UP000009027"/>
    </source>
</evidence>
<evidence type="ECO:0000256" key="2">
    <source>
        <dbReference type="SAM" id="MobiDB-lite"/>
    </source>
</evidence>
<feature type="signal peptide" evidence="3">
    <location>
        <begin position="1"/>
        <end position="19"/>
    </location>
</feature>
<protein>
    <recommendedName>
        <fullName evidence="6">Variant surface glycoprotein (VSG)</fullName>
    </recommendedName>
</protein>
<feature type="compositionally biased region" description="Polar residues" evidence="2">
    <location>
        <begin position="347"/>
        <end position="360"/>
    </location>
</feature>
<evidence type="ECO:0000313" key="4">
    <source>
        <dbReference type="EMBL" id="CCD18681.1"/>
    </source>
</evidence>
<keyword evidence="1" id="KW-0175">Coiled coil</keyword>
<feature type="compositionally biased region" description="Basic and acidic residues" evidence="2">
    <location>
        <begin position="362"/>
        <end position="375"/>
    </location>
</feature>
<proteinExistence type="predicted"/>
<evidence type="ECO:0000256" key="3">
    <source>
        <dbReference type="SAM" id="SignalP"/>
    </source>
</evidence>
<feature type="compositionally biased region" description="Basic and acidic residues" evidence="2">
    <location>
        <begin position="386"/>
        <end position="395"/>
    </location>
</feature>